<dbReference type="InterPro" id="IPR036691">
    <property type="entry name" value="Endo/exonu/phosph_ase_sf"/>
</dbReference>
<name>A0A0L8IB77_OCTBM</name>
<evidence type="ECO:0000313" key="1">
    <source>
        <dbReference type="EMBL" id="KOF98763.1"/>
    </source>
</evidence>
<dbReference type="Gene3D" id="3.60.10.10">
    <property type="entry name" value="Endonuclease/exonuclease/phosphatase"/>
    <property type="match status" value="1"/>
</dbReference>
<proteinExistence type="predicted"/>
<feature type="non-terminal residue" evidence="1">
    <location>
        <position position="1"/>
    </location>
</feature>
<dbReference type="AlphaFoldDB" id="A0A0L8IB77"/>
<organism evidence="1">
    <name type="scientific">Octopus bimaculoides</name>
    <name type="common">California two-spotted octopus</name>
    <dbReference type="NCBI Taxonomy" id="37653"/>
    <lineage>
        <taxon>Eukaryota</taxon>
        <taxon>Metazoa</taxon>
        <taxon>Spiralia</taxon>
        <taxon>Lophotrochozoa</taxon>
        <taxon>Mollusca</taxon>
        <taxon>Cephalopoda</taxon>
        <taxon>Coleoidea</taxon>
        <taxon>Octopodiformes</taxon>
        <taxon>Octopoda</taxon>
        <taxon>Incirrata</taxon>
        <taxon>Octopodidae</taxon>
        <taxon>Octopus</taxon>
    </lineage>
</organism>
<protein>
    <submittedName>
        <fullName evidence="1">Uncharacterized protein</fullName>
    </submittedName>
</protein>
<gene>
    <name evidence="1" type="ORF">OCBIM_22023018mg</name>
</gene>
<reference evidence="1" key="1">
    <citation type="submission" date="2015-07" db="EMBL/GenBank/DDBJ databases">
        <title>MeaNS - Measles Nucleotide Surveillance Program.</title>
        <authorList>
            <person name="Tran T."/>
            <person name="Druce J."/>
        </authorList>
    </citation>
    <scope>NUCLEOTIDE SEQUENCE</scope>
    <source>
        <strain evidence="1">UCB-OBI-ISO-001</strain>
        <tissue evidence="1">Gonad</tissue>
    </source>
</reference>
<accession>A0A0L8IB77</accession>
<sequence length="183" mass="20648">TNAVPTTTDASLKIHFLNIRSYLEHQDDLKTDERFLHVDVFCFVETFLKQQQQIEFILPLSNTFRADRPVTAGQGGSVVAIAIKDISPEQLNLGANQLEYITVASAIFDSIFISRLQTLMQSVPKDVITIIVIGNFIIGLINFPHHEVLTLMEDLDLNQQVRVSTTDYATLLDHVYVNRTECV</sequence>
<dbReference type="EMBL" id="KQ416080">
    <property type="protein sequence ID" value="KOF98763.1"/>
    <property type="molecule type" value="Genomic_DNA"/>
</dbReference>